<proteinExistence type="predicted"/>
<feature type="compositionally biased region" description="Polar residues" evidence="1">
    <location>
        <begin position="73"/>
        <end position="85"/>
    </location>
</feature>
<comment type="caution">
    <text evidence="2">The sequence shown here is derived from an EMBL/GenBank/DDBJ whole genome shotgun (WGS) entry which is preliminary data.</text>
</comment>
<accession>X6MK84</accession>
<evidence type="ECO:0000256" key="1">
    <source>
        <dbReference type="SAM" id="MobiDB-lite"/>
    </source>
</evidence>
<name>X6MK84_RETFI</name>
<organism evidence="2 3">
    <name type="scientific">Reticulomyxa filosa</name>
    <dbReference type="NCBI Taxonomy" id="46433"/>
    <lineage>
        <taxon>Eukaryota</taxon>
        <taxon>Sar</taxon>
        <taxon>Rhizaria</taxon>
        <taxon>Retaria</taxon>
        <taxon>Foraminifera</taxon>
        <taxon>Monothalamids</taxon>
        <taxon>Reticulomyxidae</taxon>
        <taxon>Reticulomyxa</taxon>
    </lineage>
</organism>
<evidence type="ECO:0000313" key="2">
    <source>
        <dbReference type="EMBL" id="ETO14393.1"/>
    </source>
</evidence>
<reference evidence="2 3" key="1">
    <citation type="journal article" date="2013" name="Curr. Biol.">
        <title>The Genome of the Foraminiferan Reticulomyxa filosa.</title>
        <authorList>
            <person name="Glockner G."/>
            <person name="Hulsmann N."/>
            <person name="Schleicher M."/>
            <person name="Noegel A.A."/>
            <person name="Eichinger L."/>
            <person name="Gallinger C."/>
            <person name="Pawlowski J."/>
            <person name="Sierra R."/>
            <person name="Euteneuer U."/>
            <person name="Pillet L."/>
            <person name="Moustafa A."/>
            <person name="Platzer M."/>
            <person name="Groth M."/>
            <person name="Szafranski K."/>
            <person name="Schliwa M."/>
        </authorList>
    </citation>
    <scope>NUCLEOTIDE SEQUENCE [LARGE SCALE GENOMIC DNA]</scope>
</reference>
<sequence>MDSFFNCVYITKMKKKSEHLHNVNYKLILKMNESNMKYCERKCAMHNEMKKIDEKENICDNKPQVGNEKRGNVTMNAASQPNQQAKFKRRSFFKKDKEKTRTDDDVYTNVYNLNDLLEK</sequence>
<dbReference type="Proteomes" id="UP000023152">
    <property type="component" value="Unassembled WGS sequence"/>
</dbReference>
<protein>
    <submittedName>
        <fullName evidence="2">Uncharacterized protein</fullName>
    </submittedName>
</protein>
<feature type="region of interest" description="Disordered" evidence="1">
    <location>
        <begin position="60"/>
        <end position="88"/>
    </location>
</feature>
<keyword evidence="3" id="KW-1185">Reference proteome</keyword>
<dbReference type="EMBL" id="ASPP01020058">
    <property type="protein sequence ID" value="ETO14393.1"/>
    <property type="molecule type" value="Genomic_DNA"/>
</dbReference>
<dbReference type="AlphaFoldDB" id="X6MK84"/>
<gene>
    <name evidence="2" type="ORF">RFI_22975</name>
</gene>
<evidence type="ECO:0000313" key="3">
    <source>
        <dbReference type="Proteomes" id="UP000023152"/>
    </source>
</evidence>